<organism evidence="2">
    <name type="scientific">Arundo donax</name>
    <name type="common">Giant reed</name>
    <name type="synonym">Donax arundinaceus</name>
    <dbReference type="NCBI Taxonomy" id="35708"/>
    <lineage>
        <taxon>Eukaryota</taxon>
        <taxon>Viridiplantae</taxon>
        <taxon>Streptophyta</taxon>
        <taxon>Embryophyta</taxon>
        <taxon>Tracheophyta</taxon>
        <taxon>Spermatophyta</taxon>
        <taxon>Magnoliopsida</taxon>
        <taxon>Liliopsida</taxon>
        <taxon>Poales</taxon>
        <taxon>Poaceae</taxon>
        <taxon>PACMAD clade</taxon>
        <taxon>Arundinoideae</taxon>
        <taxon>Arundineae</taxon>
        <taxon>Arundo</taxon>
    </lineage>
</organism>
<accession>A0A0A9CBX9</accession>
<reference evidence="2" key="2">
    <citation type="journal article" date="2015" name="Data Brief">
        <title>Shoot transcriptome of the giant reed, Arundo donax.</title>
        <authorList>
            <person name="Barrero R.A."/>
            <person name="Guerrero F.D."/>
            <person name="Moolhuijzen P."/>
            <person name="Goolsby J.A."/>
            <person name="Tidwell J."/>
            <person name="Bellgard S.E."/>
            <person name="Bellgard M.I."/>
        </authorList>
    </citation>
    <scope>NUCLEOTIDE SEQUENCE</scope>
    <source>
        <tissue evidence="2">Shoot tissue taken approximately 20 cm above the soil surface</tissue>
    </source>
</reference>
<evidence type="ECO:0000313" key="2">
    <source>
        <dbReference type="EMBL" id="JAD71958.1"/>
    </source>
</evidence>
<evidence type="ECO:0000256" key="1">
    <source>
        <dbReference type="SAM" id="MobiDB-lite"/>
    </source>
</evidence>
<dbReference type="AlphaFoldDB" id="A0A0A9CBX9"/>
<protein>
    <submittedName>
        <fullName evidence="2">Uncharacterized protein</fullName>
    </submittedName>
</protein>
<feature type="region of interest" description="Disordered" evidence="1">
    <location>
        <begin position="1"/>
        <end position="21"/>
    </location>
</feature>
<proteinExistence type="predicted"/>
<reference evidence="2" key="1">
    <citation type="submission" date="2014-09" db="EMBL/GenBank/DDBJ databases">
        <authorList>
            <person name="Magalhaes I.L.F."/>
            <person name="Oliveira U."/>
            <person name="Santos F.R."/>
            <person name="Vidigal T.H.D.A."/>
            <person name="Brescovit A.D."/>
            <person name="Santos A.J."/>
        </authorList>
    </citation>
    <scope>NUCLEOTIDE SEQUENCE</scope>
    <source>
        <tissue evidence="2">Shoot tissue taken approximately 20 cm above the soil surface</tissue>
    </source>
</reference>
<sequence>MAASNSLSYGTAKKNLATTTT</sequence>
<name>A0A0A9CBX9_ARUDO</name>
<dbReference type="EMBL" id="GBRH01225937">
    <property type="protein sequence ID" value="JAD71958.1"/>
    <property type="molecule type" value="Transcribed_RNA"/>
</dbReference>